<feature type="compositionally biased region" description="Basic and acidic residues" evidence="1">
    <location>
        <begin position="546"/>
        <end position="576"/>
    </location>
</feature>
<gene>
    <name evidence="3" type="ORF">C6P46_006357</name>
</gene>
<evidence type="ECO:0000256" key="1">
    <source>
        <dbReference type="SAM" id="MobiDB-lite"/>
    </source>
</evidence>
<evidence type="ECO:0008006" key="5">
    <source>
        <dbReference type="Google" id="ProtNLM"/>
    </source>
</evidence>
<proteinExistence type="predicted"/>
<dbReference type="OrthoDB" id="2587928at2759"/>
<feature type="compositionally biased region" description="Pro residues" evidence="1">
    <location>
        <begin position="525"/>
        <end position="542"/>
    </location>
</feature>
<dbReference type="EMBL" id="PUHQ01000008">
    <property type="protein sequence ID" value="KAG0665574.1"/>
    <property type="molecule type" value="Genomic_DNA"/>
</dbReference>
<dbReference type="Proteomes" id="UP000777482">
    <property type="component" value="Unassembled WGS sequence"/>
</dbReference>
<keyword evidence="2" id="KW-0732">Signal</keyword>
<reference evidence="3 4" key="1">
    <citation type="submission" date="2020-11" db="EMBL/GenBank/DDBJ databases">
        <title>Kefir isolates.</title>
        <authorList>
            <person name="Marcisauskas S."/>
            <person name="Kim Y."/>
            <person name="Blasche S."/>
        </authorList>
    </citation>
    <scope>NUCLEOTIDE SEQUENCE [LARGE SCALE GENOMIC DNA]</scope>
    <source>
        <strain evidence="3 4">KR</strain>
    </source>
</reference>
<dbReference type="SUPFAM" id="SSF51126">
    <property type="entry name" value="Pectin lyase-like"/>
    <property type="match status" value="1"/>
</dbReference>
<evidence type="ECO:0000256" key="2">
    <source>
        <dbReference type="SAM" id="SignalP"/>
    </source>
</evidence>
<keyword evidence="4" id="KW-1185">Reference proteome</keyword>
<dbReference type="InterPro" id="IPR011050">
    <property type="entry name" value="Pectin_lyase_fold/virulence"/>
</dbReference>
<sequence length="626" mass="67364">MVWALLLVRAAVAASNPPKRPGDCLETTTSAEINRLFRVGGAHKQIALCPLALVIVDPHKEPIKFTAPHQSLYTLAYPQDNLRATIVIENADGRHTGDLTTAIDATCKKCQHVSIRSLHVDGGRNHLGEVEGGEALIRIGGPAGNGQLLQHVEAFGARGYAVVHAASGAGACRNITIIDNSIHSSGNAPLDAFLTSDLARLRDGPAPYDGLERPGTWTDGISLACQDSIVSANVVKDVSGVGIALRGSAGAQVHHNTVVADDRDMLVGISIVANPHAAVQAPKQRAIYVRENRIHAGQAMIRVGLSTGSGAWSTDELPGSHQIPYRSSIVHNRFTSMNGYYGYVMALSDATGLQILENAVSASIWGSETNACLAHPGFVPPTPLIRDPRSVTFAPDPETGEFQPSFFDAHFGFLLCVGPGSGSSSTEIARHSIGPQHGEQGLAGVDTGLLLQQMHPAVAPMDPRPGSRRRTLRQTIRRGNKKLEMHIAPDGSEFAVAKNALRQVDRNAVQQKAQKHFGAARPQSPTLPRPPRPAPHRPPPIVEAPASRHESREERDEPTLRQEEPQPDLPKHRETKPPFAKPLPPLGMRKSRRGLSGAIEDAHEYGHHRPYEALKRRGSSGFHGRF</sequence>
<feature type="compositionally biased region" description="Basic and acidic residues" evidence="1">
    <location>
        <begin position="600"/>
        <end position="615"/>
    </location>
</feature>
<dbReference type="InterPro" id="IPR012334">
    <property type="entry name" value="Pectin_lyas_fold"/>
</dbReference>
<feature type="region of interest" description="Disordered" evidence="1">
    <location>
        <begin position="507"/>
        <end position="626"/>
    </location>
</feature>
<organism evidence="3 4">
    <name type="scientific">Rhodotorula mucilaginosa</name>
    <name type="common">Yeast</name>
    <name type="synonym">Rhodotorula rubra</name>
    <dbReference type="NCBI Taxonomy" id="5537"/>
    <lineage>
        <taxon>Eukaryota</taxon>
        <taxon>Fungi</taxon>
        <taxon>Dikarya</taxon>
        <taxon>Basidiomycota</taxon>
        <taxon>Pucciniomycotina</taxon>
        <taxon>Microbotryomycetes</taxon>
        <taxon>Sporidiobolales</taxon>
        <taxon>Sporidiobolaceae</taxon>
        <taxon>Rhodotorula</taxon>
    </lineage>
</organism>
<evidence type="ECO:0000313" key="4">
    <source>
        <dbReference type="Proteomes" id="UP000777482"/>
    </source>
</evidence>
<dbReference type="Gene3D" id="2.160.20.10">
    <property type="entry name" value="Single-stranded right-handed beta-helix, Pectin lyase-like"/>
    <property type="match status" value="1"/>
</dbReference>
<evidence type="ECO:0000313" key="3">
    <source>
        <dbReference type="EMBL" id="KAG0665574.1"/>
    </source>
</evidence>
<comment type="caution">
    <text evidence="3">The sequence shown here is derived from an EMBL/GenBank/DDBJ whole genome shotgun (WGS) entry which is preliminary data.</text>
</comment>
<dbReference type="AlphaFoldDB" id="A0A9P6W831"/>
<protein>
    <recommendedName>
        <fullName evidence="5">Right handed beta helix domain-containing protein</fullName>
    </recommendedName>
</protein>
<feature type="chain" id="PRO_5040149640" description="Right handed beta helix domain-containing protein" evidence="2">
    <location>
        <begin position="16"/>
        <end position="626"/>
    </location>
</feature>
<feature type="signal peptide" evidence="2">
    <location>
        <begin position="1"/>
        <end position="15"/>
    </location>
</feature>
<name>A0A9P6W831_RHOMI</name>
<accession>A0A9P6W831</accession>